<dbReference type="RefSeq" id="WP_124231815.1">
    <property type="nucleotide sequence ID" value="NZ_RHHM01000002.1"/>
</dbReference>
<sequence>MELLKGFSDPVADAQRTFRLVLKAMSEPGQIVTFTDCPDWQPLSPAICAALLTLADRDTPLYLTPLLCNEQICHNLRFHTGVTLTEQPAEAELAVLDEAFPARLLEAFACGNSESPHNSTTLLIDLPTFTDAPPLRISGPGIEFPRTVNLPLPEAVRGYLLQRPTPFPLGLDFIFTRGRQLLAIPRTTHVEVD</sequence>
<dbReference type="PIRSF" id="PIRSF020680">
    <property type="entry name" value="PhnH"/>
    <property type="match status" value="1"/>
</dbReference>
<name>A0A3N6S3R1_9GAMM</name>
<evidence type="ECO:0000313" key="1">
    <source>
        <dbReference type="EMBL" id="RQM39507.1"/>
    </source>
</evidence>
<dbReference type="Gene3D" id="3.40.50.11310">
    <property type="entry name" value="Bacterial phosphonate metabolism protein PhnH"/>
    <property type="match status" value="1"/>
</dbReference>
<evidence type="ECO:0000313" key="2">
    <source>
        <dbReference type="Proteomes" id="UP000279457"/>
    </source>
</evidence>
<keyword evidence="1" id="KW-0456">Lyase</keyword>
<protein>
    <submittedName>
        <fullName evidence="1">Phosphonate C-P lyase system protein PhnH</fullName>
    </submittedName>
</protein>
<accession>A0A3N6S3R1</accession>
<organism evidence="1 2">
    <name type="scientific">Erwinia psidii</name>
    <dbReference type="NCBI Taxonomy" id="69224"/>
    <lineage>
        <taxon>Bacteria</taxon>
        <taxon>Pseudomonadati</taxon>
        <taxon>Pseudomonadota</taxon>
        <taxon>Gammaproteobacteria</taxon>
        <taxon>Enterobacterales</taxon>
        <taxon>Erwiniaceae</taxon>
        <taxon>Erwinia</taxon>
    </lineage>
</organism>
<dbReference type="InterPro" id="IPR038058">
    <property type="entry name" value="PhnH-like_sp"/>
</dbReference>
<proteinExistence type="predicted"/>
<reference evidence="1 2" key="1">
    <citation type="submission" date="2018-10" db="EMBL/GenBank/DDBJ databases">
        <title>Draft genome sequence for the type isolate of Erwinia psidii, agent causal of bacterial blight in guava (Psidium guajava) and wilt and die-back of Eucalyptus spp.</title>
        <authorList>
            <person name="Hermenegildo P.S."/>
            <person name="Santos S.A."/>
            <person name="Guimaraes L.M.S."/>
            <person name="Vidigal P.M.P."/>
            <person name="Pereira I.C."/>
            <person name="Badel J.L."/>
            <person name="Alfenas-Zerbini P."/>
            <person name="Ferreira M.A.S.V."/>
            <person name="Alfenas A.C."/>
        </authorList>
    </citation>
    <scope>NUCLEOTIDE SEQUENCE [LARGE SCALE GENOMIC DNA]</scope>
    <source>
        <strain evidence="1 2">IBSBF 435</strain>
    </source>
</reference>
<dbReference type="NCBIfam" id="TIGR03292">
    <property type="entry name" value="PhnH_redo"/>
    <property type="match status" value="1"/>
</dbReference>
<dbReference type="GO" id="GO:0016829">
    <property type="term" value="F:lyase activity"/>
    <property type="evidence" value="ECO:0007669"/>
    <property type="project" value="UniProtKB-KW"/>
</dbReference>
<dbReference type="SUPFAM" id="SSF159709">
    <property type="entry name" value="PhnH-like"/>
    <property type="match status" value="1"/>
</dbReference>
<dbReference type="Proteomes" id="UP000279457">
    <property type="component" value="Unassembled WGS sequence"/>
</dbReference>
<dbReference type="AlphaFoldDB" id="A0A3N6S3R1"/>
<dbReference type="Pfam" id="PF05845">
    <property type="entry name" value="PhnH"/>
    <property type="match status" value="1"/>
</dbReference>
<gene>
    <name evidence="1" type="primary">phnH</name>
    <name evidence="1" type="ORF">EB241_03505</name>
</gene>
<comment type="caution">
    <text evidence="1">The sequence shown here is derived from an EMBL/GenBank/DDBJ whole genome shotgun (WGS) entry which is preliminary data.</text>
</comment>
<dbReference type="InterPro" id="IPR008772">
    <property type="entry name" value="Phosphonate_metab_PhnH"/>
</dbReference>
<dbReference type="EMBL" id="RHHM01000002">
    <property type="protein sequence ID" value="RQM39507.1"/>
    <property type="molecule type" value="Genomic_DNA"/>
</dbReference>
<keyword evidence="2" id="KW-1185">Reference proteome</keyword>
<dbReference type="GO" id="GO:0019634">
    <property type="term" value="P:organic phosphonate metabolic process"/>
    <property type="evidence" value="ECO:0007669"/>
    <property type="project" value="InterPro"/>
</dbReference>
<dbReference type="OrthoDB" id="9814509at2"/>